<evidence type="ECO:0000313" key="2">
    <source>
        <dbReference type="EMBL" id="QRF49990.1"/>
    </source>
</evidence>
<sequence>MIRAPLLASLSCLVAFAASAEETAPTPATGDFNCFERAAFQEASADTPQIRINNFSVRETKSFLSNGAFAIEVSYAVANRIEKPVSISADFALFDGQDTLLAALSAGPSLDTVQPGKTETGSGDTLVDEGTLGRAERICLRIYTAWSQ</sequence>
<dbReference type="Proteomes" id="UP000596351">
    <property type="component" value="Chromosome"/>
</dbReference>
<proteinExistence type="predicted"/>
<evidence type="ECO:0000313" key="3">
    <source>
        <dbReference type="EMBL" id="QRF51627.1"/>
    </source>
</evidence>
<feature type="signal peptide" evidence="1">
    <location>
        <begin position="1"/>
        <end position="20"/>
    </location>
</feature>
<dbReference type="RefSeq" id="WP_203017324.1">
    <property type="nucleotide sequence ID" value="NZ_CP032405.1"/>
</dbReference>
<evidence type="ECO:0000256" key="1">
    <source>
        <dbReference type="SAM" id="SignalP"/>
    </source>
</evidence>
<reference evidence="2 4" key="1">
    <citation type="submission" date="2018-09" db="EMBL/GenBank/DDBJ databases">
        <title>Rhizobium sp. MAE2-X.</title>
        <authorList>
            <person name="Lee Y."/>
            <person name="Jeon C.O."/>
        </authorList>
    </citation>
    <scope>NUCLEOTIDE SEQUENCE [LARGE SCALE GENOMIC DNA]</scope>
    <source>
        <strain evidence="2 4">MAE2-X</strain>
    </source>
</reference>
<keyword evidence="4" id="KW-1185">Reference proteome</keyword>
<evidence type="ECO:0008006" key="5">
    <source>
        <dbReference type="Google" id="ProtNLM"/>
    </source>
</evidence>
<dbReference type="EMBL" id="CP032405">
    <property type="protein sequence ID" value="QRF49990.1"/>
    <property type="molecule type" value="Genomic_DNA"/>
</dbReference>
<protein>
    <recommendedName>
        <fullName evidence="5">DUF4424 domain-containing protein</fullName>
    </recommendedName>
</protein>
<dbReference type="EMBL" id="CP032405">
    <property type="protein sequence ID" value="QRF51627.1"/>
    <property type="molecule type" value="Genomic_DNA"/>
</dbReference>
<accession>A0ABX7EQV3</accession>
<feature type="chain" id="PRO_5045034026" description="DUF4424 domain-containing protein" evidence="1">
    <location>
        <begin position="21"/>
        <end position="148"/>
    </location>
</feature>
<evidence type="ECO:0000313" key="4">
    <source>
        <dbReference type="Proteomes" id="UP000596351"/>
    </source>
</evidence>
<gene>
    <name evidence="2" type="ORF">D4A92_00285</name>
    <name evidence="3" type="ORF">D4A92_09370</name>
</gene>
<keyword evidence="1" id="KW-0732">Signal</keyword>
<organism evidence="2 4">
    <name type="scientific">Rhizobium rosettiformans</name>
    <dbReference type="NCBI Taxonomy" id="1368430"/>
    <lineage>
        <taxon>Bacteria</taxon>
        <taxon>Pseudomonadati</taxon>
        <taxon>Pseudomonadota</taxon>
        <taxon>Alphaproteobacteria</taxon>
        <taxon>Hyphomicrobiales</taxon>
        <taxon>Rhizobiaceae</taxon>
        <taxon>Rhizobium/Agrobacterium group</taxon>
        <taxon>Rhizobium</taxon>
    </lineage>
</organism>
<name>A0ABX7EQV3_9HYPH</name>